<sequence length="866" mass="99474">MSILKAQNSFSGKVIHTDSESIIDHAIVSINHPENQAVLSYTLVNEKGEFKITVNSDLPELLLEVTAMNFEKFSVLIPNQSQNKIIALNPQETILEEIIIKPTLITQRGDTISYDLNKFATKNDRVLEDVLKRIPGIEVEAGGKIKYQGQAINKFYVEGMDLMQGRYASITQAMPNVHVSKLEVLENHQPIKMLDGKVVSDSPAINIKLKRNISVSGSAKIGLGCTPFIGQANITPMFFNKNIQFLANYDANNVGKDVSGKLTNLTSFGRFENYNFSSQVTNLLQISDIGLPTINKERYNFNKTHLASINTLFKLNKTLDLNTSLFYYNNEFDSNGKQVTQIKDLENNNVIEYYKISEAALFNENMKAVFTFTNNTETNFLKNIVTIDIQKNKNRNNLELNNNPILQNVVSPNYAIQNSLSTLIPFRKKLFINLKSILDFTNDKQTYQVSPTQHLFLPDSQLYQNNKLFQHYLNTHFYTQNSVSISFAYKNWRITPQYEIELTNKKLNTNLSGDQNTHPVFVNNLNYSFLKNNFNILLNYKKDKFNVSVTLPIILNSIQLNNQENFNNLNRNSFVFNPTIHANYEINSRVKIRGGGKYTNTFTPLSQLYSNYIFSGLNFTTYNNTIQKSGFYSTNIAAEYKNPFNNIFSNFGVNYNFGQNAVLLSTFISENGQQVIEAIDRKNKNKNKNAWISLGKYFTDLSTNLKGDAKFMQTESEVLINSLLSDVNISSQTYSIQLSNATLNWMGVVYTYNYTKQERKQLSNVTNTYNSGHLLKTELFLIKNQSISWQIDYQESKFNKQTFVNKFMDLKYRYKWTQKRIDFDIDWTNILNTKLYEQVVINNIQTTGTSYRIRPSQILASIRFNF</sequence>
<proteinExistence type="predicted"/>
<evidence type="ECO:0000313" key="2">
    <source>
        <dbReference type="Proteomes" id="UP001163328"/>
    </source>
</evidence>
<keyword evidence="2" id="KW-1185">Reference proteome</keyword>
<gene>
    <name evidence="1" type="ORF">K5I29_08485</name>
</gene>
<dbReference type="Proteomes" id="UP001163328">
    <property type="component" value="Chromosome"/>
</dbReference>
<name>A0ABY6LZJ1_9FLAO</name>
<evidence type="ECO:0000313" key="1">
    <source>
        <dbReference type="EMBL" id="UYW00580.1"/>
    </source>
</evidence>
<organism evidence="1 2">
    <name type="scientific">Flavobacterium agricola</name>
    <dbReference type="NCBI Taxonomy" id="2870839"/>
    <lineage>
        <taxon>Bacteria</taxon>
        <taxon>Pseudomonadati</taxon>
        <taxon>Bacteroidota</taxon>
        <taxon>Flavobacteriia</taxon>
        <taxon>Flavobacteriales</taxon>
        <taxon>Flavobacteriaceae</taxon>
        <taxon>Flavobacterium</taxon>
    </lineage>
</organism>
<dbReference type="SUPFAM" id="SSF56935">
    <property type="entry name" value="Porins"/>
    <property type="match status" value="1"/>
</dbReference>
<dbReference type="EMBL" id="CP081495">
    <property type="protein sequence ID" value="UYW00580.1"/>
    <property type="molecule type" value="Genomic_DNA"/>
</dbReference>
<accession>A0ABY6LZJ1</accession>
<evidence type="ECO:0008006" key="3">
    <source>
        <dbReference type="Google" id="ProtNLM"/>
    </source>
</evidence>
<protein>
    <recommendedName>
        <fullName evidence="3">Carboxypeptidase-like protein</fullName>
    </recommendedName>
</protein>
<reference evidence="1" key="1">
    <citation type="submission" date="2021-08" db="EMBL/GenBank/DDBJ databases">
        <title>Flavobacterium sp. strain CC-SYL302.</title>
        <authorList>
            <person name="Lin S.-Y."/>
            <person name="Lee T.-H."/>
            <person name="Young C.-C."/>
        </authorList>
    </citation>
    <scope>NUCLEOTIDE SEQUENCE</scope>
    <source>
        <strain evidence="1">CC-SYL302</strain>
    </source>
</reference>
<dbReference type="RefSeq" id="WP_264432467.1">
    <property type="nucleotide sequence ID" value="NZ_CP081495.1"/>
</dbReference>